<organism evidence="1 2">
    <name type="scientific">Mycobacterium phage Pukovnik</name>
    <dbReference type="NCBI Taxonomy" id="2914013"/>
    <lineage>
        <taxon>Viruses</taxon>
        <taxon>Duplodnaviria</taxon>
        <taxon>Heunggongvirae</taxon>
        <taxon>Uroviricota</taxon>
        <taxon>Caudoviricetes</taxon>
        <taxon>Pukovnikvirus</taxon>
        <taxon>Pukovnikvirus pukovnik</taxon>
    </lineage>
</organism>
<evidence type="ECO:0000313" key="1">
    <source>
        <dbReference type="EMBL" id="ACE79940.1"/>
    </source>
</evidence>
<proteinExistence type="predicted"/>
<sequence>MSLNNRVELAPSPPHIIGPSWQRTVDGDWHLPEKTLGWGVLAWMAEYVNTPGGHDDPNRLRMLIEMSEMGIPINELMFIPTDEQVRLVLWWYAVDENGQFVYREGVIRRLKGWGKDPFCAALALAELCGPVAFSHFDADGNPVGKPRQAAWITVAAVSQDQTKNTFSLFPVMISKKLKADYGLDVNRFIIYSAAGGRIEAATSSPASMEGNRPTFVIQNETQWWGQGPDGKVNEGHSMAAVIEGNMTKVDGARTLSICNAHIPGTETVAEKAYVEWQDVQSGKSVDTGAMYDALEAPADTPISEIPSQKEDPEGFERGIEKLRQGLLIARGDSTWLPIEDIIKSILSTKNVITESRRKFLNQVNAAEDSWLSPQEWNRCFADPEKYLERMGYDFAPLDRGQKITLGFDGSKSNDWTALVGCRVSDGFLFVIKIWDPQKYGGEVPREDVDATVHSAFQRYDVVAFRADVKEFEAYVDSWGRTYKKKIKVNASPNNPVAFDMRGQQKRFAFDCERLEDAVLEGEVWHDGDPVLTQHVLNAKRHPTTYDAIAIRKVTKDSSKKIDAAVCGVLAFGARQDYLMSKKARTGRVVAVR</sequence>
<dbReference type="GeneID" id="6417646"/>
<name>B3VGG3_9CAUD</name>
<dbReference type="RefSeq" id="YP_001994831.1">
    <property type="nucleotide sequence ID" value="NC_011023.1"/>
</dbReference>
<keyword evidence="2" id="KW-1185">Reference proteome</keyword>
<dbReference type="OrthoDB" id="1044at10239"/>
<gene>
    <name evidence="1" type="primary">14</name>
    <name evidence="1" type="ORF">Pukovnik_14</name>
</gene>
<reference evidence="1 2" key="1">
    <citation type="submission" date="2008-05" db="EMBL/GenBank/DDBJ databases">
        <authorList>
            <person name="Vogelsberger A.M."/>
            <person name="Jacobs-Sera D."/>
            <person name="Hendrix R.W."/>
            <person name="Hatfull G.F."/>
        </authorList>
    </citation>
    <scope>NUCLEOTIDE SEQUENCE [LARGE SCALE GENOMIC DNA]</scope>
    <source>
        <strain evidence="1 2">Pukovnik</strain>
    </source>
</reference>
<dbReference type="Proteomes" id="UP000001211">
    <property type="component" value="Segment"/>
</dbReference>
<protein>
    <submittedName>
        <fullName evidence="1">Terminase</fullName>
    </submittedName>
</protein>
<accession>B3VGG3</accession>
<dbReference type="KEGG" id="vg:6417646"/>
<dbReference type="EMBL" id="EU744250">
    <property type="protein sequence ID" value="ACE79940.1"/>
    <property type="molecule type" value="Genomic_DNA"/>
</dbReference>
<evidence type="ECO:0000313" key="2">
    <source>
        <dbReference type="Proteomes" id="UP000001211"/>
    </source>
</evidence>